<evidence type="ECO:0000313" key="2">
    <source>
        <dbReference type="Proteomes" id="UP000001075"/>
    </source>
</evidence>
<dbReference type="AlphaFoldDB" id="G3I0I9"/>
<accession>G3I0I9</accession>
<proteinExistence type="predicted"/>
<sequence>MAIAVRVTLETHQKCWLFFNKSYHPPADELPCAYLNRGAAETVRGVGRNPCFQQSPNLLLAALGRRPSQSVCRGLHAAPNAPLSIACLPFGDPVPAPSSRDQPGPSFFLLRLGGKTH</sequence>
<name>G3I0I9_CRIGR</name>
<dbReference type="Proteomes" id="UP000001075">
    <property type="component" value="Unassembled WGS sequence"/>
</dbReference>
<reference evidence="2" key="1">
    <citation type="journal article" date="2011" name="Nat. Biotechnol.">
        <title>The genomic sequence of the Chinese hamster ovary (CHO)-K1 cell line.</title>
        <authorList>
            <person name="Xu X."/>
            <person name="Nagarajan H."/>
            <person name="Lewis N.E."/>
            <person name="Pan S."/>
            <person name="Cai Z."/>
            <person name="Liu X."/>
            <person name="Chen W."/>
            <person name="Xie M."/>
            <person name="Wang W."/>
            <person name="Hammond S."/>
            <person name="Andersen M.R."/>
            <person name="Neff N."/>
            <person name="Passarelli B."/>
            <person name="Koh W."/>
            <person name="Fan H.C."/>
            <person name="Wang J."/>
            <person name="Gui Y."/>
            <person name="Lee K.H."/>
            <person name="Betenbaugh M.J."/>
            <person name="Quake S.R."/>
            <person name="Famili I."/>
            <person name="Palsson B.O."/>
            <person name="Wang J."/>
        </authorList>
    </citation>
    <scope>NUCLEOTIDE SEQUENCE [LARGE SCALE GENOMIC DNA]</scope>
    <source>
        <strain evidence="2">CHO K1 cell line</strain>
    </source>
</reference>
<organism evidence="1 2">
    <name type="scientific">Cricetulus griseus</name>
    <name type="common">Chinese hamster</name>
    <name type="synonym">Cricetulus barabensis griseus</name>
    <dbReference type="NCBI Taxonomy" id="10029"/>
    <lineage>
        <taxon>Eukaryota</taxon>
        <taxon>Metazoa</taxon>
        <taxon>Chordata</taxon>
        <taxon>Craniata</taxon>
        <taxon>Vertebrata</taxon>
        <taxon>Euteleostomi</taxon>
        <taxon>Mammalia</taxon>
        <taxon>Eutheria</taxon>
        <taxon>Euarchontoglires</taxon>
        <taxon>Glires</taxon>
        <taxon>Rodentia</taxon>
        <taxon>Myomorpha</taxon>
        <taxon>Muroidea</taxon>
        <taxon>Cricetidae</taxon>
        <taxon>Cricetinae</taxon>
        <taxon>Cricetulus</taxon>
    </lineage>
</organism>
<gene>
    <name evidence="1" type="ORF">I79_016875</name>
</gene>
<protein>
    <submittedName>
        <fullName evidence="1">Uncharacterized protein</fullName>
    </submittedName>
</protein>
<dbReference type="InParanoid" id="G3I0I9"/>
<dbReference type="EMBL" id="JH001015">
    <property type="protein sequence ID" value="EGV95217.1"/>
    <property type="molecule type" value="Genomic_DNA"/>
</dbReference>
<evidence type="ECO:0000313" key="1">
    <source>
        <dbReference type="EMBL" id="EGV95217.1"/>
    </source>
</evidence>